<sequence length="32" mass="3535">MSSIVPTSKGYGAAKNFGINWLNADHVGWRAW</sequence>
<evidence type="ECO:0000313" key="1">
    <source>
        <dbReference type="EMBL" id="SDQ57127.1"/>
    </source>
</evidence>
<proteinExistence type="predicted"/>
<name>A0A1H1BYS8_9ACTN</name>
<dbReference type="Proteomes" id="UP000183053">
    <property type="component" value="Unassembled WGS sequence"/>
</dbReference>
<dbReference type="EMBL" id="FNLF01000002">
    <property type="protein sequence ID" value="SDQ57127.1"/>
    <property type="molecule type" value="Genomic_DNA"/>
</dbReference>
<protein>
    <submittedName>
        <fullName evidence="1">Uncharacterized protein</fullName>
    </submittedName>
</protein>
<dbReference type="AlphaFoldDB" id="A0A1H1BYS8"/>
<organism evidence="1 2">
    <name type="scientific">Tsukamurella pulmonis</name>
    <dbReference type="NCBI Taxonomy" id="47312"/>
    <lineage>
        <taxon>Bacteria</taxon>
        <taxon>Bacillati</taxon>
        <taxon>Actinomycetota</taxon>
        <taxon>Actinomycetes</taxon>
        <taxon>Mycobacteriales</taxon>
        <taxon>Tsukamurellaceae</taxon>
        <taxon>Tsukamurella</taxon>
    </lineage>
</organism>
<evidence type="ECO:0000313" key="2">
    <source>
        <dbReference type="Proteomes" id="UP000183053"/>
    </source>
</evidence>
<gene>
    <name evidence="1" type="ORF">SAMN04489765_0930</name>
</gene>
<reference evidence="2" key="1">
    <citation type="submission" date="2016-10" db="EMBL/GenBank/DDBJ databases">
        <authorList>
            <person name="Varghese N."/>
            <person name="Submissions S."/>
        </authorList>
    </citation>
    <scope>NUCLEOTIDE SEQUENCE [LARGE SCALE GENOMIC DNA]</scope>
    <source>
        <strain evidence="2">DSM 44142</strain>
    </source>
</reference>
<accession>A0A1H1BYS8</accession>
<keyword evidence="2" id="KW-1185">Reference proteome</keyword>